<dbReference type="AlphaFoldDB" id="A0A7X2S386"/>
<evidence type="ECO:0000313" key="2">
    <source>
        <dbReference type="Proteomes" id="UP000434639"/>
    </source>
</evidence>
<dbReference type="EMBL" id="WMIB01000003">
    <property type="protein sequence ID" value="MTH52869.1"/>
    <property type="molecule type" value="Genomic_DNA"/>
</dbReference>
<reference evidence="1 2" key="1">
    <citation type="journal article" date="2017" name="Int. J. Syst. Evol. Microbiol.">
        <title>Bacillus mangrovi sp. nov., isolated from a sediment sample from a mangrove forest.</title>
        <authorList>
            <person name="Gupta V."/>
            <person name="Singh P.K."/>
            <person name="Korpole S."/>
            <person name="Tanuku N.R.S."/>
            <person name="Pinnaka A.K."/>
        </authorList>
    </citation>
    <scope>NUCLEOTIDE SEQUENCE [LARGE SCALE GENOMIC DNA]</scope>
    <source>
        <strain evidence="1 2">KCTC 33872</strain>
    </source>
</reference>
<evidence type="ECO:0000313" key="1">
    <source>
        <dbReference type="EMBL" id="MTH52869.1"/>
    </source>
</evidence>
<accession>A0A7X2S386</accession>
<comment type="caution">
    <text evidence="1">The sequence shown here is derived from an EMBL/GenBank/DDBJ whole genome shotgun (WGS) entry which is preliminary data.</text>
</comment>
<dbReference type="Proteomes" id="UP000434639">
    <property type="component" value="Unassembled WGS sequence"/>
</dbReference>
<keyword evidence="2" id="KW-1185">Reference proteome</keyword>
<dbReference type="RefSeq" id="WP_155111408.1">
    <property type="nucleotide sequence ID" value="NZ_WMIB01000003.1"/>
</dbReference>
<gene>
    <name evidence="1" type="ORF">GKZ89_05555</name>
</gene>
<sequence>MRPAALKVSAGIVVLTDILRISPIYRHFDRYIQIFADISSTWPIYFNFRRYLDEAHELGSVYNPEKQFPPFLSAGSEGTGAIYDHFPQKNLLKQPFFPFPRRFQLLRNGKNFIRL</sequence>
<protein>
    <submittedName>
        <fullName evidence="1">Uncharacterized protein</fullName>
    </submittedName>
</protein>
<proteinExistence type="predicted"/>
<organism evidence="1 2">
    <name type="scientific">Metabacillus mangrovi</name>
    <dbReference type="NCBI Taxonomy" id="1491830"/>
    <lineage>
        <taxon>Bacteria</taxon>
        <taxon>Bacillati</taxon>
        <taxon>Bacillota</taxon>
        <taxon>Bacilli</taxon>
        <taxon>Bacillales</taxon>
        <taxon>Bacillaceae</taxon>
        <taxon>Metabacillus</taxon>
    </lineage>
</organism>
<name>A0A7X2S386_9BACI</name>